<proteinExistence type="inferred from homology"/>
<protein>
    <submittedName>
        <fullName evidence="6">Pentatricopeptide repeat-containing protein At5g40405</fullName>
    </submittedName>
</protein>
<sequence length="571" mass="63379">MSESSNILHLLQSCSSLQTLHQIHARMIKSQLDHSPSFASKLVATAARLHSPTLAISILLRSPPLPVPFAHNSIINSFLHSSPLLSLLFFSLFPIPSPNSHTFPPLLKAATLSHSLHLGSALHASLLKLSLHSHLHCHTALLSFYASCGDSLSARKLFDRSPHRNNVAVWNAIISGFVKHGRSHDALEFFRLLLLYTKPDEITFVSVLAACSHLGALNVVRWIENALKGMINVKIGTALVDAFSKCGSVEDARRVFDGMPDRNVMTWTVMIQGLAMFGYGEEAIALFEEMIKVGVRPDDVTFIGVFYACSHSGLVDEGRRMFDRMIKCSKIAPKMEHYGCLVDLLGRAGLLEEALRLIEDMPFEPTPAIWGSLLSACRKTPENLQVIEYVANRLMEIEPENDATYVLLSNIYADNDQWDGVARVRALMKERGIRKTPGCSSVEVNGTIHEFTVGDQSHACVAEINEMLEEIDCKVRDLGHVVDTTKVLLDIEEGEKKNALMLHSEKLALAFALIASAAPSSIRIMKNIRICSDCHSVMKLASKAYGREIIVRDRNRFHKFTDGNCSCLDFW</sequence>
<evidence type="ECO:0000256" key="3">
    <source>
        <dbReference type="PROSITE-ProRule" id="PRU00708"/>
    </source>
</evidence>
<comment type="similarity">
    <text evidence="1">Belongs to the PPR family. PCMP-H subfamily.</text>
</comment>
<dbReference type="GO" id="GO:0009451">
    <property type="term" value="P:RNA modification"/>
    <property type="evidence" value="ECO:0007669"/>
    <property type="project" value="InterPro"/>
</dbReference>
<dbReference type="Gene3D" id="1.25.40.10">
    <property type="entry name" value="Tetratricopeptide repeat domain"/>
    <property type="match status" value="2"/>
</dbReference>
<dbReference type="FunFam" id="1.25.40.10:FF:000690">
    <property type="entry name" value="Pentatricopeptide repeat-containing protein"/>
    <property type="match status" value="1"/>
</dbReference>
<dbReference type="PANTHER" id="PTHR47926:SF463">
    <property type="entry name" value="PENTATRICOPEPTIDE REPEAT-CONTAINING PROTEIN"/>
    <property type="match status" value="1"/>
</dbReference>
<dbReference type="Pfam" id="PF14432">
    <property type="entry name" value="DYW_deaminase"/>
    <property type="match status" value="1"/>
</dbReference>
<dbReference type="GeneID" id="120277820"/>
<accession>A0AB40CMK9</accession>
<name>A0AB40CMK9_DIOCR</name>
<dbReference type="NCBIfam" id="TIGR00756">
    <property type="entry name" value="PPR"/>
    <property type="match status" value="3"/>
</dbReference>
<dbReference type="PANTHER" id="PTHR47926">
    <property type="entry name" value="PENTATRICOPEPTIDE REPEAT-CONTAINING PROTEIN"/>
    <property type="match status" value="1"/>
</dbReference>
<dbReference type="InterPro" id="IPR011990">
    <property type="entry name" value="TPR-like_helical_dom_sf"/>
</dbReference>
<keyword evidence="2" id="KW-0677">Repeat</keyword>
<gene>
    <name evidence="6" type="primary">LOC120277820</name>
</gene>
<evidence type="ECO:0000256" key="2">
    <source>
        <dbReference type="ARBA" id="ARBA00022737"/>
    </source>
</evidence>
<feature type="repeat" description="PPR" evidence="3">
    <location>
        <begin position="263"/>
        <end position="297"/>
    </location>
</feature>
<keyword evidence="5" id="KW-1185">Reference proteome</keyword>
<reference evidence="6" key="1">
    <citation type="submission" date="2025-08" db="UniProtKB">
        <authorList>
            <consortium name="RefSeq"/>
        </authorList>
    </citation>
    <scope>IDENTIFICATION</scope>
</reference>
<dbReference type="Pfam" id="PF13041">
    <property type="entry name" value="PPR_2"/>
    <property type="match status" value="1"/>
</dbReference>
<dbReference type="AlphaFoldDB" id="A0AB40CMK9"/>
<dbReference type="InterPro" id="IPR046960">
    <property type="entry name" value="PPR_At4g14850-like_plant"/>
</dbReference>
<dbReference type="InterPro" id="IPR002885">
    <property type="entry name" value="PPR_rpt"/>
</dbReference>
<evidence type="ECO:0000256" key="1">
    <source>
        <dbReference type="ARBA" id="ARBA00006643"/>
    </source>
</evidence>
<dbReference type="InterPro" id="IPR032867">
    <property type="entry name" value="DYW_dom"/>
</dbReference>
<dbReference type="Pfam" id="PF01535">
    <property type="entry name" value="PPR"/>
    <property type="match status" value="2"/>
</dbReference>
<feature type="domain" description="DYW" evidence="4">
    <location>
        <begin position="479"/>
        <end position="571"/>
    </location>
</feature>
<dbReference type="Proteomes" id="UP001515500">
    <property type="component" value="Chromosome 15"/>
</dbReference>
<dbReference type="RefSeq" id="XP_039140589.1">
    <property type="nucleotide sequence ID" value="XM_039284655.1"/>
</dbReference>
<dbReference type="GO" id="GO:0008270">
    <property type="term" value="F:zinc ion binding"/>
    <property type="evidence" value="ECO:0007669"/>
    <property type="project" value="InterPro"/>
</dbReference>
<evidence type="ECO:0000313" key="5">
    <source>
        <dbReference type="Proteomes" id="UP001515500"/>
    </source>
</evidence>
<dbReference type="GO" id="GO:0003729">
    <property type="term" value="F:mRNA binding"/>
    <property type="evidence" value="ECO:0007669"/>
    <property type="project" value="UniProtKB-ARBA"/>
</dbReference>
<dbReference type="Pfam" id="PF20431">
    <property type="entry name" value="E_motif"/>
    <property type="match status" value="1"/>
</dbReference>
<dbReference type="PROSITE" id="PS51375">
    <property type="entry name" value="PPR"/>
    <property type="match status" value="2"/>
</dbReference>
<evidence type="ECO:0000313" key="6">
    <source>
        <dbReference type="RefSeq" id="XP_039140589.1"/>
    </source>
</evidence>
<organism evidence="5 6">
    <name type="scientific">Dioscorea cayennensis subsp. rotundata</name>
    <name type="common">White Guinea yam</name>
    <name type="synonym">Dioscorea rotundata</name>
    <dbReference type="NCBI Taxonomy" id="55577"/>
    <lineage>
        <taxon>Eukaryota</taxon>
        <taxon>Viridiplantae</taxon>
        <taxon>Streptophyta</taxon>
        <taxon>Embryophyta</taxon>
        <taxon>Tracheophyta</taxon>
        <taxon>Spermatophyta</taxon>
        <taxon>Magnoliopsida</taxon>
        <taxon>Liliopsida</taxon>
        <taxon>Dioscoreales</taxon>
        <taxon>Dioscoreaceae</taxon>
        <taxon>Dioscorea</taxon>
    </lineage>
</organism>
<evidence type="ECO:0000259" key="4">
    <source>
        <dbReference type="Pfam" id="PF14432"/>
    </source>
</evidence>
<feature type="repeat" description="PPR" evidence="3">
    <location>
        <begin position="166"/>
        <end position="196"/>
    </location>
</feature>
<dbReference type="InterPro" id="IPR046848">
    <property type="entry name" value="E_motif"/>
</dbReference>